<evidence type="ECO:0000256" key="1">
    <source>
        <dbReference type="SAM" id="MobiDB-lite"/>
    </source>
</evidence>
<dbReference type="AlphaFoldDB" id="A0AAI9J1H9"/>
<evidence type="ECO:0000313" key="3">
    <source>
        <dbReference type="Proteomes" id="UP000018679"/>
    </source>
</evidence>
<evidence type="ECO:0000313" key="2">
    <source>
        <dbReference type="EMBL" id="ETH31027.1"/>
    </source>
</evidence>
<dbReference type="Proteomes" id="UP000018679">
    <property type="component" value="Unassembled WGS sequence"/>
</dbReference>
<gene>
    <name evidence="2" type="ORF">L566_0818</name>
</gene>
<name>A0AAI9J1H9_BORPT</name>
<sequence>MSAGRRPAMTGIIPDFGPVPRAAPDFGASGPGAVPARPSARARMAGAA</sequence>
<feature type="region of interest" description="Disordered" evidence="1">
    <location>
        <begin position="1"/>
        <end position="48"/>
    </location>
</feature>
<protein>
    <submittedName>
        <fullName evidence="2">Uncharacterized protein</fullName>
    </submittedName>
</protein>
<organism evidence="2 3">
    <name type="scientific">Bordetella pertussis CHLA-26</name>
    <dbReference type="NCBI Taxonomy" id="1331284"/>
    <lineage>
        <taxon>Bacteria</taxon>
        <taxon>Pseudomonadati</taxon>
        <taxon>Pseudomonadota</taxon>
        <taxon>Betaproteobacteria</taxon>
        <taxon>Burkholderiales</taxon>
        <taxon>Alcaligenaceae</taxon>
        <taxon>Bordetella</taxon>
    </lineage>
</organism>
<reference evidence="2 3" key="1">
    <citation type="journal article" date="2013" name="Genome Announc.">
        <title>Genome Sequences of 28 Bordetella pertussis U.S. Outbreak Strains Dating from 2010 to 2012.</title>
        <authorList>
            <person name="Harvill E.T."/>
            <person name="Goodfield L.L."/>
            <person name="Ivanov Y."/>
            <person name="Meyer J.A."/>
            <person name="Newth C."/>
            <person name="Cassiday P."/>
            <person name="Tondella M.L."/>
            <person name="Liao P."/>
            <person name="Zimmerman J."/>
            <person name="Meert K."/>
            <person name="Wessel D."/>
            <person name="Berger J."/>
            <person name="Dean J.M."/>
            <person name="Holubkov R."/>
            <person name="Burr J."/>
            <person name="Liu T."/>
            <person name="Brinkac L."/>
            <person name="Kim M."/>
            <person name="Losada L."/>
        </authorList>
    </citation>
    <scope>NUCLEOTIDE SEQUENCE [LARGE SCALE GENOMIC DNA]</scope>
    <source>
        <strain evidence="2 3">CHLA-26</strain>
    </source>
</reference>
<dbReference type="EMBL" id="AXSB02000024">
    <property type="protein sequence ID" value="ETH31027.1"/>
    <property type="molecule type" value="Genomic_DNA"/>
</dbReference>
<accession>A0AAI9J1H9</accession>
<proteinExistence type="predicted"/>
<comment type="caution">
    <text evidence="2">The sequence shown here is derived from an EMBL/GenBank/DDBJ whole genome shotgun (WGS) entry which is preliminary data.</text>
</comment>